<keyword evidence="11" id="KW-0234">DNA repair</keyword>
<keyword evidence="10" id="KW-0233">DNA recombination</keyword>
<organism evidence="16 17">
    <name type="scientific">Phialemonium atrogriseum</name>
    <dbReference type="NCBI Taxonomy" id="1093897"/>
    <lineage>
        <taxon>Eukaryota</taxon>
        <taxon>Fungi</taxon>
        <taxon>Dikarya</taxon>
        <taxon>Ascomycota</taxon>
        <taxon>Pezizomycotina</taxon>
        <taxon>Sordariomycetes</taxon>
        <taxon>Sordariomycetidae</taxon>
        <taxon>Cephalothecales</taxon>
        <taxon>Cephalothecaceae</taxon>
        <taxon>Phialemonium</taxon>
    </lineage>
</organism>
<evidence type="ECO:0000313" key="17">
    <source>
        <dbReference type="Proteomes" id="UP001244011"/>
    </source>
</evidence>
<evidence type="ECO:0000256" key="4">
    <source>
        <dbReference type="ARBA" id="ARBA00022722"/>
    </source>
</evidence>
<evidence type="ECO:0000256" key="8">
    <source>
        <dbReference type="ARBA" id="ARBA00022801"/>
    </source>
</evidence>
<dbReference type="CDD" id="cd20085">
    <property type="entry name" value="XPF_nuclease_Mms4"/>
    <property type="match status" value="1"/>
</dbReference>
<dbReference type="EMBL" id="MU838997">
    <property type="protein sequence ID" value="KAK1772345.1"/>
    <property type="molecule type" value="Genomic_DNA"/>
</dbReference>
<keyword evidence="7" id="KW-0227">DNA damage</keyword>
<dbReference type="AlphaFoldDB" id="A0AAJ0C9B3"/>
<reference evidence="16" key="1">
    <citation type="submission" date="2023-06" db="EMBL/GenBank/DDBJ databases">
        <title>Genome-scale phylogeny and comparative genomics of the fungal order Sordariales.</title>
        <authorList>
            <consortium name="Lawrence Berkeley National Laboratory"/>
            <person name="Hensen N."/>
            <person name="Bonometti L."/>
            <person name="Westerberg I."/>
            <person name="Brannstrom I.O."/>
            <person name="Guillou S."/>
            <person name="Cros-Aarteil S."/>
            <person name="Calhoun S."/>
            <person name="Haridas S."/>
            <person name="Kuo A."/>
            <person name="Mondo S."/>
            <person name="Pangilinan J."/>
            <person name="Riley R."/>
            <person name="Labutti K."/>
            <person name="Andreopoulos B."/>
            <person name="Lipzen A."/>
            <person name="Chen C."/>
            <person name="Yanf M."/>
            <person name="Daum C."/>
            <person name="Ng V."/>
            <person name="Clum A."/>
            <person name="Steindorff A."/>
            <person name="Ohm R."/>
            <person name="Martin F."/>
            <person name="Silar P."/>
            <person name="Natvig D."/>
            <person name="Lalanne C."/>
            <person name="Gautier V."/>
            <person name="Ament-Velasquez S.L."/>
            <person name="Kruys A."/>
            <person name="Hutchinson M.I."/>
            <person name="Powell A.J."/>
            <person name="Barry K."/>
            <person name="Miller A.N."/>
            <person name="Grigoriev I.V."/>
            <person name="Debuchy R."/>
            <person name="Gladieux P."/>
            <person name="Thoren M.H."/>
            <person name="Johannesson H."/>
        </authorList>
    </citation>
    <scope>NUCLEOTIDE SEQUENCE</scope>
    <source>
        <strain evidence="16">8032-3</strain>
    </source>
</reference>
<dbReference type="RefSeq" id="XP_060288558.1">
    <property type="nucleotide sequence ID" value="XM_060431365.1"/>
</dbReference>
<keyword evidence="4" id="KW-0540">Nuclease</keyword>
<evidence type="ECO:0000256" key="13">
    <source>
        <dbReference type="ARBA" id="ARBA00023254"/>
    </source>
</evidence>
<evidence type="ECO:0000259" key="15">
    <source>
        <dbReference type="SMART" id="SM00891"/>
    </source>
</evidence>
<keyword evidence="6" id="KW-0255">Endonuclease</keyword>
<comment type="caution">
    <text evidence="16">The sequence shown here is derived from an EMBL/GenBank/DDBJ whole genome shotgun (WGS) entry which is preliminary data.</text>
</comment>
<dbReference type="PANTHER" id="PTHR21077">
    <property type="entry name" value="EME1 PROTEIN"/>
    <property type="match status" value="1"/>
</dbReference>
<feature type="domain" description="ERCC4" evidence="15">
    <location>
        <begin position="377"/>
        <end position="642"/>
    </location>
</feature>
<comment type="similarity">
    <text evidence="3">Belongs to the EME1/MMS4 family.</text>
</comment>
<dbReference type="GO" id="GO:0031573">
    <property type="term" value="P:mitotic intra-S DNA damage checkpoint signaling"/>
    <property type="evidence" value="ECO:0007669"/>
    <property type="project" value="TreeGrafter"/>
</dbReference>
<protein>
    <recommendedName>
        <fullName evidence="15">ERCC4 domain-containing protein</fullName>
    </recommendedName>
</protein>
<keyword evidence="12" id="KW-0539">Nucleus</keyword>
<dbReference type="InterPro" id="IPR033310">
    <property type="entry name" value="Mms4/EME1/EME2"/>
</dbReference>
<keyword evidence="13" id="KW-0469">Meiosis</keyword>
<dbReference type="GeneID" id="85314552"/>
<dbReference type="GO" id="GO:0006302">
    <property type="term" value="P:double-strand break repair"/>
    <property type="evidence" value="ECO:0007669"/>
    <property type="project" value="TreeGrafter"/>
</dbReference>
<feature type="region of interest" description="Disordered" evidence="14">
    <location>
        <begin position="196"/>
        <end position="338"/>
    </location>
</feature>
<dbReference type="Gene3D" id="1.10.150.670">
    <property type="entry name" value="Crossover junction endonuclease EME1, DNA-binding domain"/>
    <property type="match status" value="1"/>
</dbReference>
<feature type="region of interest" description="Disordered" evidence="14">
    <location>
        <begin position="492"/>
        <end position="530"/>
    </location>
</feature>
<dbReference type="GO" id="GO:0046872">
    <property type="term" value="F:metal ion binding"/>
    <property type="evidence" value="ECO:0007669"/>
    <property type="project" value="UniProtKB-KW"/>
</dbReference>
<evidence type="ECO:0000256" key="1">
    <source>
        <dbReference type="ARBA" id="ARBA00001946"/>
    </source>
</evidence>
<dbReference type="GO" id="GO:0003677">
    <property type="term" value="F:DNA binding"/>
    <property type="evidence" value="ECO:0007669"/>
    <property type="project" value="InterPro"/>
</dbReference>
<feature type="compositionally biased region" description="Polar residues" evidence="14">
    <location>
        <begin position="221"/>
        <end position="230"/>
    </location>
</feature>
<dbReference type="PANTHER" id="PTHR21077:SF5">
    <property type="entry name" value="CROSSOVER JUNCTION ENDONUCLEASE MMS4"/>
    <property type="match status" value="1"/>
</dbReference>
<dbReference type="InterPro" id="IPR047521">
    <property type="entry name" value="XPF_nuclease_EME1_ascomycetes"/>
</dbReference>
<sequence length="689" mass="76266">MPVEVIDLLSSPLYAAQSWPQDSLSQSRKVEIGGNSRVPDLNFVDLTDETLDRDSWNQPIARGRVQATNRKGQLDSTRVSALFLSDDFDTTGDLDGDNDSFMFDSRARKKPRLSKGQDILSSTELPTIRNTSQPGPLRRLNSVADLDPIEFSDPPVIGAKPANKSLDFLDSSLFASSSPAHRGNRRTEDAASKLVTNTLRDDDHQPQLARSPKRSALWDPISSSAPQQGYDNGPTDSPPRGLRRTVSDVITLDDSSEDGTSVSEDEFPDITKVRTRRQNPNLIRGSMPKTKRAPKAPSGPKKSAEERAKEKEAREAEKERKKKEKEQEKQQRAVEKERAAALAEVNKVRTDKRLSSKEMLVHLPASLPHATTLQAETLLKDLDVEYQSWTSPVDNVVKWSRKVKSIYNEELDHWEPVPLRVEPENHVIVILHAAEFVKLVLKEDGTDVKAHVLGMRQHFRDHVLIYLIEGLTPWMRKNRTIRNRQFVSAVRSGLSEDTPSSCSSSSAGPPSSSQQPPAPSRRKKKPSSAAAYVDEDAIEDALLDLQVIHGALIHHTSLALETARQIAILTQHVSTAPYRRQRDSANAASAAFCMETGQVRAGDGAGDTYLRLLQEVARVTAPVAHGIAAEFPSVPALVRGLGERGPLALEELRKSANKDGAFSDRRVGQALSKRLHKVFTGRDERSMDI</sequence>
<proteinExistence type="inferred from homology"/>
<keyword evidence="9" id="KW-0460">Magnesium</keyword>
<dbReference type="Proteomes" id="UP001244011">
    <property type="component" value="Unassembled WGS sequence"/>
</dbReference>
<dbReference type="FunFam" id="1.10.150.670:FF:000004">
    <property type="entry name" value="Crossover junction endonuclease EME1"/>
    <property type="match status" value="1"/>
</dbReference>
<comment type="cofactor">
    <cofactor evidence="1">
        <name>Mg(2+)</name>
        <dbReference type="ChEBI" id="CHEBI:18420"/>
    </cofactor>
</comment>
<dbReference type="GO" id="GO:0008821">
    <property type="term" value="F:crossover junction DNA endonuclease activity"/>
    <property type="evidence" value="ECO:0007669"/>
    <property type="project" value="TreeGrafter"/>
</dbReference>
<evidence type="ECO:0000256" key="12">
    <source>
        <dbReference type="ARBA" id="ARBA00023242"/>
    </source>
</evidence>
<keyword evidence="8" id="KW-0378">Hydrolase</keyword>
<evidence type="ECO:0000256" key="3">
    <source>
        <dbReference type="ARBA" id="ARBA00005313"/>
    </source>
</evidence>
<dbReference type="GO" id="GO:0005634">
    <property type="term" value="C:nucleus"/>
    <property type="evidence" value="ECO:0007669"/>
    <property type="project" value="UniProtKB-SubCell"/>
</dbReference>
<dbReference type="GO" id="GO:0000712">
    <property type="term" value="P:resolution of meiotic recombination intermediates"/>
    <property type="evidence" value="ECO:0007669"/>
    <property type="project" value="TreeGrafter"/>
</dbReference>
<evidence type="ECO:0000256" key="10">
    <source>
        <dbReference type="ARBA" id="ARBA00023172"/>
    </source>
</evidence>
<comment type="subcellular location">
    <subcellularLocation>
        <location evidence="2">Nucleus</location>
    </subcellularLocation>
</comment>
<dbReference type="SMART" id="SM00891">
    <property type="entry name" value="ERCC4"/>
    <property type="match status" value="1"/>
</dbReference>
<gene>
    <name evidence="16" type="ORF">QBC33DRAFT_582970</name>
</gene>
<evidence type="ECO:0000256" key="6">
    <source>
        <dbReference type="ARBA" id="ARBA00022759"/>
    </source>
</evidence>
<keyword evidence="17" id="KW-1185">Reference proteome</keyword>
<keyword evidence="5" id="KW-0479">Metal-binding</keyword>
<dbReference type="Gene3D" id="3.40.50.10130">
    <property type="match status" value="1"/>
</dbReference>
<accession>A0AAJ0C9B3</accession>
<evidence type="ECO:0000256" key="11">
    <source>
        <dbReference type="ARBA" id="ARBA00023204"/>
    </source>
</evidence>
<evidence type="ECO:0000256" key="2">
    <source>
        <dbReference type="ARBA" id="ARBA00004123"/>
    </source>
</evidence>
<dbReference type="GO" id="GO:0048476">
    <property type="term" value="C:Holliday junction resolvase complex"/>
    <property type="evidence" value="ECO:0007669"/>
    <property type="project" value="InterPro"/>
</dbReference>
<feature type="compositionally biased region" description="Basic and acidic residues" evidence="14">
    <location>
        <begin position="302"/>
        <end position="338"/>
    </location>
</feature>
<dbReference type="InterPro" id="IPR006166">
    <property type="entry name" value="ERCC4_domain"/>
</dbReference>
<dbReference type="GO" id="GO:0031297">
    <property type="term" value="P:replication fork processing"/>
    <property type="evidence" value="ECO:0007669"/>
    <property type="project" value="TreeGrafter"/>
</dbReference>
<evidence type="ECO:0000256" key="7">
    <source>
        <dbReference type="ARBA" id="ARBA00022763"/>
    </source>
</evidence>
<dbReference type="Pfam" id="PF02732">
    <property type="entry name" value="ERCC4"/>
    <property type="match status" value="1"/>
</dbReference>
<evidence type="ECO:0000313" key="16">
    <source>
        <dbReference type="EMBL" id="KAK1772345.1"/>
    </source>
</evidence>
<feature type="compositionally biased region" description="Low complexity" evidence="14">
    <location>
        <begin position="499"/>
        <end position="515"/>
    </location>
</feature>
<evidence type="ECO:0000256" key="9">
    <source>
        <dbReference type="ARBA" id="ARBA00022842"/>
    </source>
</evidence>
<name>A0AAJ0C9B3_9PEZI</name>
<evidence type="ECO:0000256" key="5">
    <source>
        <dbReference type="ARBA" id="ARBA00022723"/>
    </source>
</evidence>
<evidence type="ECO:0000256" key="14">
    <source>
        <dbReference type="SAM" id="MobiDB-lite"/>
    </source>
</evidence>
<dbReference type="InterPro" id="IPR042530">
    <property type="entry name" value="EME1/EME2_C"/>
</dbReference>